<organism evidence="3 4">
    <name type="scientific">Pseudarthrobacter niigatensis</name>
    <dbReference type="NCBI Taxonomy" id="369935"/>
    <lineage>
        <taxon>Bacteria</taxon>
        <taxon>Bacillati</taxon>
        <taxon>Actinomycetota</taxon>
        <taxon>Actinomycetes</taxon>
        <taxon>Micrococcales</taxon>
        <taxon>Micrococcaceae</taxon>
        <taxon>Pseudarthrobacter</taxon>
    </lineage>
</organism>
<accession>A0AAJ1SRP0</accession>
<dbReference type="Proteomes" id="UP001239267">
    <property type="component" value="Unassembled WGS sequence"/>
</dbReference>
<dbReference type="Gene3D" id="3.30.1920.20">
    <property type="match status" value="1"/>
</dbReference>
<evidence type="ECO:0000313" key="3">
    <source>
        <dbReference type="EMBL" id="MDQ0145946.1"/>
    </source>
</evidence>
<evidence type="ECO:0000313" key="4">
    <source>
        <dbReference type="Proteomes" id="UP001239267"/>
    </source>
</evidence>
<dbReference type="EMBL" id="JAUSTB010000005">
    <property type="protein sequence ID" value="MDQ0145946.1"/>
    <property type="molecule type" value="Genomic_DNA"/>
</dbReference>
<dbReference type="Pfam" id="PF17936">
    <property type="entry name" value="Big_6"/>
    <property type="match status" value="1"/>
</dbReference>
<dbReference type="NCBIfam" id="NF047446">
    <property type="entry name" value="barrel_OmpL47"/>
    <property type="match status" value="1"/>
</dbReference>
<dbReference type="GO" id="GO:0005975">
    <property type="term" value="P:carbohydrate metabolic process"/>
    <property type="evidence" value="ECO:0007669"/>
    <property type="project" value="UniProtKB-ARBA"/>
</dbReference>
<dbReference type="InterPro" id="IPR013783">
    <property type="entry name" value="Ig-like_fold"/>
</dbReference>
<gene>
    <name evidence="3" type="ORF">J2T23_001839</name>
</gene>
<dbReference type="InterPro" id="IPR041498">
    <property type="entry name" value="Big_6"/>
</dbReference>
<protein>
    <recommendedName>
        <fullName evidence="2">Bacterial Ig domain-containing protein</fullName>
    </recommendedName>
</protein>
<comment type="caution">
    <text evidence="3">The sequence shown here is derived from an EMBL/GenBank/DDBJ whole genome shotgun (WGS) entry which is preliminary data.</text>
</comment>
<evidence type="ECO:0000259" key="2">
    <source>
        <dbReference type="Pfam" id="PF17936"/>
    </source>
</evidence>
<feature type="region of interest" description="Disordered" evidence="1">
    <location>
        <begin position="328"/>
        <end position="348"/>
    </location>
</feature>
<reference evidence="3 4" key="1">
    <citation type="submission" date="2023-07" db="EMBL/GenBank/DDBJ databases">
        <title>Sorghum-associated microbial communities from plants grown in Nebraska, USA.</title>
        <authorList>
            <person name="Schachtman D."/>
        </authorList>
    </citation>
    <scope>NUCLEOTIDE SEQUENCE [LARGE SCALE GENOMIC DNA]</scope>
    <source>
        <strain evidence="3 4">DS1001</strain>
    </source>
</reference>
<proteinExistence type="predicted"/>
<dbReference type="NCBIfam" id="NF033510">
    <property type="entry name" value="Ca_tandemer"/>
    <property type="match status" value="3"/>
</dbReference>
<dbReference type="RefSeq" id="WP_307359192.1">
    <property type="nucleotide sequence ID" value="NZ_JAUSTB010000005.1"/>
</dbReference>
<keyword evidence="4" id="KW-1185">Reference proteome</keyword>
<sequence length="714" mass="69831">MSLAVRNAALFVGRRPSRRLAWIITAVLLLLGSGTAAYAFWASTTSSSNAAAAADALTPGSKPAVSANGAALSVTWASGTTVNGRAATGYTVARYPAATGGAATPATGGCAGTVTTLTCTEQNVPGGTWYYTVTPAIALWTGAESPRSNGISSDATPPTAFASVSPTPNAAGWNNTSPVTVTLTADDGTNGSGVASITYAVDGGAQQTVSGAVATIPVAGDGTHTVPYFATDKVGNAGTAQSQTVKIDTQAPAVTGLSAPQYVNLATVSGVTVSGTAEANAKITLTAADAGSAHTTPAATPTADSTGKWTATLNLSSLNEGPVTFSATATDAAGNTGPARTATSSKDISAPAAPTALKVPTYVNAATAPSINVSGNAEAGATVSVSAMSPGSPAAVTGTAIASNGAWSLNLDLRSLKDDTVTYTVTVADSAGNTSSPVSASNIKDTAAPVLSIAAPMYVNLSSNIAAVPVSGTTEGGMMVNVTVRNNSLSQSVTKQVTPAGTSWSTTMDLTMVGDGTLTYTASATDAAGNTGSATAAGFTGKDTVLPSVVDVTGQNGTGSTSGSLDKGDVITVVFSEAMDPAKFCAGWSGTELSGSATVADAGNNDTISFTAGNCVVPSGTLSLGANYVGNSSAVFSATGNGNGNGNTPSTLTLDPTGKTLTIKLGSYRSNSGNVSMPATQGVPSYSTATGLADVAGNPLPSGVSTSGKVKTTF</sequence>
<dbReference type="AlphaFoldDB" id="A0AAJ1SRP0"/>
<dbReference type="Gene3D" id="2.60.40.10">
    <property type="entry name" value="Immunoglobulins"/>
    <property type="match status" value="3"/>
</dbReference>
<evidence type="ECO:0000256" key="1">
    <source>
        <dbReference type="SAM" id="MobiDB-lite"/>
    </source>
</evidence>
<name>A0AAJ1SRP0_9MICC</name>
<dbReference type="InterPro" id="IPR058094">
    <property type="entry name" value="Ig-like_OmpL47-like"/>
</dbReference>
<feature type="domain" description="Bacterial Ig" evidence="2">
    <location>
        <begin position="259"/>
        <end position="344"/>
    </location>
</feature>